<protein>
    <submittedName>
        <fullName evidence="2">Uncharacterized protein</fullName>
    </submittedName>
</protein>
<reference evidence="2 3" key="1">
    <citation type="submission" date="2023-01" db="EMBL/GenBank/DDBJ databases">
        <title>Novel species of the genus Asticcacaulis isolated from rivers.</title>
        <authorList>
            <person name="Lu H."/>
        </authorList>
    </citation>
    <scope>NUCLEOTIDE SEQUENCE [LARGE SCALE GENOMIC DNA]</scope>
    <source>
        <strain evidence="2 3">BYS171W</strain>
    </source>
</reference>
<evidence type="ECO:0000313" key="2">
    <source>
        <dbReference type="EMBL" id="MDC7685317.1"/>
    </source>
</evidence>
<organism evidence="2 3">
    <name type="scientific">Asticcacaulis aquaticus</name>
    <dbReference type="NCBI Taxonomy" id="2984212"/>
    <lineage>
        <taxon>Bacteria</taxon>
        <taxon>Pseudomonadati</taxon>
        <taxon>Pseudomonadota</taxon>
        <taxon>Alphaproteobacteria</taxon>
        <taxon>Caulobacterales</taxon>
        <taxon>Caulobacteraceae</taxon>
        <taxon>Asticcacaulis</taxon>
    </lineage>
</organism>
<name>A0ABT5HZ11_9CAUL</name>
<accession>A0ABT5HZ11</accession>
<proteinExistence type="predicted"/>
<gene>
    <name evidence="2" type="ORF">PQU92_18720</name>
</gene>
<feature type="chain" id="PRO_5047294949" evidence="1">
    <location>
        <begin position="20"/>
        <end position="321"/>
    </location>
</feature>
<dbReference type="RefSeq" id="WP_272749815.1">
    <property type="nucleotide sequence ID" value="NZ_JAQQKX010000034.1"/>
</dbReference>
<dbReference type="Proteomes" id="UP001214854">
    <property type="component" value="Unassembled WGS sequence"/>
</dbReference>
<keyword evidence="3" id="KW-1185">Reference proteome</keyword>
<feature type="signal peptide" evidence="1">
    <location>
        <begin position="1"/>
        <end position="19"/>
    </location>
</feature>
<evidence type="ECO:0000256" key="1">
    <source>
        <dbReference type="SAM" id="SignalP"/>
    </source>
</evidence>
<sequence>MTRTFASMLRLTVTLLAFANMSAAQERFVLPSKNAKLGSESVIDQKIIDTNVRLNARMAKALDSDPILKAAIEKDLRPILNEKDPAKRLALAKAFRAAHERDIQRVLAKGGFDLNSSVKEFEGIDPSVSVTSINGVQVLRRRASESSAAQTPPPTPVGGTVRELVSADFQFEQSTDCAPGQGRSERSGGYLISETERCSTSARMTHELEVPAGFQARVEMRANLSSEAHAIMSFAHSYSRILIVRGTETVEIRETNADLPNTMADDAGHSLDGATIIRQLPPGKYTLVSKTSSITCTFPFGWAVAEGKVSALRVKITMTPL</sequence>
<keyword evidence="1" id="KW-0732">Signal</keyword>
<dbReference type="EMBL" id="JAQQKX010000034">
    <property type="protein sequence ID" value="MDC7685317.1"/>
    <property type="molecule type" value="Genomic_DNA"/>
</dbReference>
<comment type="caution">
    <text evidence="2">The sequence shown here is derived from an EMBL/GenBank/DDBJ whole genome shotgun (WGS) entry which is preliminary data.</text>
</comment>
<evidence type="ECO:0000313" key="3">
    <source>
        <dbReference type="Proteomes" id="UP001214854"/>
    </source>
</evidence>